<evidence type="ECO:0000256" key="1">
    <source>
        <dbReference type="ARBA" id="ARBA00022428"/>
    </source>
</evidence>
<gene>
    <name evidence="3 5" type="primary">menH</name>
    <name evidence="5" type="ORF">NCTC8529_01093</name>
</gene>
<dbReference type="AlphaFoldDB" id="A0AAX3FJE4"/>
<dbReference type="InterPro" id="IPR000073">
    <property type="entry name" value="AB_hydrolase_1"/>
</dbReference>
<comment type="function">
    <text evidence="3">Catalyzes a proton abstraction reaction that results in 2,5-elimination of pyruvate from 2-succinyl-5-enolpyruvyl-6-hydroxy-3-cyclohexene-1-carboxylate (SEPHCHC) and the formation of 2-succinyl-6-hydroxy-2,4-cyclohexadiene-1-carboxylate (SHCHC).</text>
</comment>
<dbReference type="InterPro" id="IPR029058">
    <property type="entry name" value="AB_hydrolase_fold"/>
</dbReference>
<dbReference type="Proteomes" id="UP000268529">
    <property type="component" value="Chromosome"/>
</dbReference>
<dbReference type="GeneID" id="92743707"/>
<evidence type="ECO:0000313" key="6">
    <source>
        <dbReference type="Proteomes" id="UP000268529"/>
    </source>
</evidence>
<dbReference type="NCBIfam" id="NF008340">
    <property type="entry name" value="PRK11126.1"/>
    <property type="match status" value="1"/>
</dbReference>
<comment type="subunit">
    <text evidence="3">Monomer.</text>
</comment>
<evidence type="ECO:0000256" key="2">
    <source>
        <dbReference type="ARBA" id="ARBA00023239"/>
    </source>
</evidence>
<evidence type="ECO:0000256" key="3">
    <source>
        <dbReference type="HAMAP-Rule" id="MF_01660"/>
    </source>
</evidence>
<proteinExistence type="inferred from homology"/>
<dbReference type="InterPro" id="IPR022485">
    <property type="entry name" value="SHCHC_synthase_MenH"/>
</dbReference>
<comment type="pathway">
    <text evidence="3">Quinol/quinone metabolism; menaquinone biosynthesis.</text>
</comment>
<evidence type="ECO:0000259" key="4">
    <source>
        <dbReference type="Pfam" id="PF00561"/>
    </source>
</evidence>
<dbReference type="PANTHER" id="PTHR42916:SF1">
    <property type="entry name" value="PROTEIN PHYLLO, CHLOROPLASTIC"/>
    <property type="match status" value="1"/>
</dbReference>
<dbReference type="PANTHER" id="PTHR42916">
    <property type="entry name" value="2-SUCCINYL-5-ENOLPYRUVYL-6-HYDROXY-3-CYCLOHEXENE-1-CARBOXYLATE SYNTHASE"/>
    <property type="match status" value="1"/>
</dbReference>
<comment type="catalytic activity">
    <reaction evidence="3">
        <text>5-enolpyruvoyl-6-hydroxy-2-succinyl-cyclohex-3-ene-1-carboxylate = (1R,6R)-6-hydroxy-2-succinyl-cyclohexa-2,4-diene-1-carboxylate + pyruvate</text>
        <dbReference type="Rhea" id="RHEA:25597"/>
        <dbReference type="ChEBI" id="CHEBI:15361"/>
        <dbReference type="ChEBI" id="CHEBI:58689"/>
        <dbReference type="ChEBI" id="CHEBI:58818"/>
        <dbReference type="EC" id="4.2.99.20"/>
    </reaction>
</comment>
<comment type="similarity">
    <text evidence="3">Belongs to the AB hydrolase superfamily. MenH family.</text>
</comment>
<name>A0AAX3FJE4_ACTEU</name>
<organism evidence="5 6">
    <name type="scientific">Actinobacillus equuli</name>
    <dbReference type="NCBI Taxonomy" id="718"/>
    <lineage>
        <taxon>Bacteria</taxon>
        <taxon>Pseudomonadati</taxon>
        <taxon>Pseudomonadota</taxon>
        <taxon>Gammaproteobacteria</taxon>
        <taxon>Pasteurellales</taxon>
        <taxon>Pasteurellaceae</taxon>
        <taxon>Actinobacillus</taxon>
    </lineage>
</organism>
<protein>
    <recommendedName>
        <fullName evidence="3">Putative 2-succinyl-6-hydroxy-2,4-cyclohexadiene-1-carboxylate synthase</fullName>
        <shortName evidence="3">SHCHC synthase</shortName>
        <ecNumber evidence="3">4.2.99.20</ecNumber>
    </recommendedName>
</protein>
<dbReference type="GO" id="GO:0070205">
    <property type="term" value="F:2-succinyl-6-hydroxy-2,4-cyclohexadiene-1-carboxylate synthase activity"/>
    <property type="evidence" value="ECO:0007669"/>
    <property type="project" value="UniProtKB-UniRule"/>
</dbReference>
<dbReference type="Gene3D" id="3.40.50.1820">
    <property type="entry name" value="alpha/beta hydrolase"/>
    <property type="match status" value="1"/>
</dbReference>
<dbReference type="SUPFAM" id="SSF53474">
    <property type="entry name" value="alpha/beta-Hydrolases"/>
    <property type="match status" value="1"/>
</dbReference>
<reference evidence="5 6" key="1">
    <citation type="submission" date="2018-12" db="EMBL/GenBank/DDBJ databases">
        <authorList>
            <consortium name="Pathogen Informatics"/>
        </authorList>
    </citation>
    <scope>NUCLEOTIDE SEQUENCE [LARGE SCALE GENOMIC DNA]</scope>
    <source>
        <strain evidence="5 6">NCTC8529</strain>
    </source>
</reference>
<evidence type="ECO:0000313" key="5">
    <source>
        <dbReference type="EMBL" id="VEE90973.1"/>
    </source>
</evidence>
<dbReference type="EC" id="4.2.99.20" evidence="3"/>
<keyword evidence="2 3" id="KW-0456">Lyase</keyword>
<sequence>MLHATWHSETGTPVVFLHGLLGSQQDWQAVLDRLQNFPQIRPLTIDLPLHGASEHIACHGFAHARELIHQTILQYIGNQPFYLVGYSLGGRLALDYALNANNPYLKHTILEGANIGLTTDTERQARWQNDHQWAERFRHEPIVKVLNDWYQQAVFANLDQNKRSNLIEKRQNNSGLAIATMLEATSLAKQPSYAQRLQQATKSPITFFIGEYDQKFRNMAEQNQLTYQVIPQAGHNTHYENSLFFTKALLKLITN</sequence>
<accession>A0AAX3FJE4</accession>
<keyword evidence="1 3" id="KW-0474">Menaquinone biosynthesis</keyword>
<dbReference type="EMBL" id="LR134310">
    <property type="protein sequence ID" value="VEE90973.1"/>
    <property type="molecule type" value="Genomic_DNA"/>
</dbReference>
<feature type="domain" description="AB hydrolase-1" evidence="4">
    <location>
        <begin position="13"/>
        <end position="241"/>
    </location>
</feature>
<dbReference type="GO" id="GO:0009234">
    <property type="term" value="P:menaquinone biosynthetic process"/>
    <property type="evidence" value="ECO:0007669"/>
    <property type="project" value="UniProtKB-UniRule"/>
</dbReference>
<dbReference type="RefSeq" id="WP_039198266.1">
    <property type="nucleotide sequence ID" value="NZ_LR134310.1"/>
</dbReference>
<dbReference type="HAMAP" id="MF_01660">
    <property type="entry name" value="MenH"/>
    <property type="match status" value="1"/>
</dbReference>
<comment type="pathway">
    <text evidence="3">Quinol/quinone metabolism; 1,4-dihydroxy-2-naphthoate biosynthesis; 1,4-dihydroxy-2-naphthoate from chorismate: step 3/7.</text>
</comment>
<dbReference type="Pfam" id="PF00561">
    <property type="entry name" value="Abhydrolase_1"/>
    <property type="match status" value="1"/>
</dbReference>
<dbReference type="NCBIfam" id="TIGR03695">
    <property type="entry name" value="menH_SHCHC"/>
    <property type="match status" value="1"/>
</dbReference>